<feature type="domain" description="ABC toxin N-terminal" evidence="6">
    <location>
        <begin position="1683"/>
        <end position="1828"/>
    </location>
</feature>
<dbReference type="Pfam" id="PF01471">
    <property type="entry name" value="PG_binding_1"/>
    <property type="match status" value="4"/>
</dbReference>
<evidence type="ECO:0000256" key="1">
    <source>
        <dbReference type="SAM" id="Coils"/>
    </source>
</evidence>
<dbReference type="Pfam" id="PF18276">
    <property type="entry name" value="TcA_TcB_BD"/>
    <property type="match status" value="1"/>
</dbReference>
<accession>A0ABV6CIY1</accession>
<dbReference type="Pfam" id="PF20220">
    <property type="entry name" value="ABC_toxin_N"/>
    <property type="match status" value="1"/>
</dbReference>
<organism evidence="7 8">
    <name type="scientific">Paracoccus rhizosphaerae</name>
    <dbReference type="NCBI Taxonomy" id="1133347"/>
    <lineage>
        <taxon>Bacteria</taxon>
        <taxon>Pseudomonadati</taxon>
        <taxon>Pseudomonadota</taxon>
        <taxon>Alphaproteobacteria</taxon>
        <taxon>Rhodobacterales</taxon>
        <taxon>Paracoccaceae</taxon>
        <taxon>Paracoccus</taxon>
    </lineage>
</organism>
<dbReference type="Gene3D" id="1.10.101.10">
    <property type="entry name" value="PGBD-like superfamily/PGBD"/>
    <property type="match status" value="4"/>
</dbReference>
<dbReference type="Pfam" id="PF18413">
    <property type="entry name" value="Neuraminidase"/>
    <property type="match status" value="1"/>
</dbReference>
<evidence type="ECO:0000313" key="8">
    <source>
        <dbReference type="Proteomes" id="UP001589795"/>
    </source>
</evidence>
<dbReference type="InterPro" id="IPR036365">
    <property type="entry name" value="PGBD-like_sf"/>
</dbReference>
<dbReference type="SUPFAM" id="SSF47090">
    <property type="entry name" value="PGBD-like"/>
    <property type="match status" value="4"/>
</dbReference>
<evidence type="ECO:0000259" key="5">
    <source>
        <dbReference type="Pfam" id="PF18413"/>
    </source>
</evidence>
<dbReference type="InterPro" id="IPR036366">
    <property type="entry name" value="PGBDSf"/>
</dbReference>
<protein>
    <submittedName>
        <fullName evidence="7">Neuraminidase-like domain-containing protein</fullName>
    </submittedName>
</protein>
<feature type="domain" description="Neuraminidase-like" evidence="5">
    <location>
        <begin position="1858"/>
        <end position="1995"/>
    </location>
</feature>
<evidence type="ECO:0000256" key="2">
    <source>
        <dbReference type="SAM" id="MobiDB-lite"/>
    </source>
</evidence>
<evidence type="ECO:0000259" key="3">
    <source>
        <dbReference type="Pfam" id="PF01471"/>
    </source>
</evidence>
<sequence length="3231" mass="357633">MNKIVFPAALKLGDPADLPAAGKPIGNLQAALLRLRLDVKPSDLKRKEMGASTVEAVKSFQEKAGLAADGQVTAETVTRLNAQLAHDFVARSKPRTERLQGLLQQAGHAVDPGELKARQFGPSTEAALKAAQAKLGLPQDGRVTEGVVGRLREDALAARLGAKTQVGKLHRTLLRALNIAKLGDVRVDAGEIRGRKIGPSTQAAIRALQTKYSLQPTGVLDADTFDRLTALAASVPEPMRQLKARGATDLKPLKKPARLNMTSDHVADVQTTLAFLGYKVNEAEFRNRTFGKSTRAAVVSFQQAQGLPVTGHVEGATLETLNQQIQRVNPQTVADTFPYRIRGSVRDELWRGMAGVTIQIRERLVGGQGPNLAERPAGPNGFFDIIYDPPRDPATRQVKQPYSLEIKALDSGGNEIGVRTLFNPTQIAWANFTKGDRPYRGTSEFAARSNAVAKATGNAQVAQLVETAADRQISRAALAAGLTDEDVIRLVLSHLVGAELNRPPLGPEACYAFIGQNLPSTLPGDLIDATEDWTLIENLVDLTANGLVFMEDSLAALAFDNAAELNLVPIAVIRRKDAILAALGALKQDYVFEKPILVGNGSLKGLLGASAVGQAHFPAVADAFLAHKSFGPEFWADVDKRPADFGGADAVADLRTTVEVGHVTKNFTPMLSALKAKIADQNDDSVSSARDLAKLTHDEWAAIIKTNGGQVPPNTDGESAADKIQTYAATLQNQSERMFPDVALAATVARSAANPLQNIQGVQAMMDAHPEFSLRDGNLDVFVAQQNIVLDEATLAEARVLQRVHRLSPTAVAGQALLDNRIHNSSQIVAMGKSRFVDLLSKDSGIDPRIARSIYGYAEHQYAQVLQRIADYRLDLHRANPRAIVPHTYAPAELPPELAAIPDLETLLGSLDFCACDHCQSVYGPAAYLADMLRFLDQHPAEAAGKTVRDMLFERRPDIGNIKLNCPNTDTPLPYVDLVCEVLENAVAAPAPAPDFSFQTTRKAKELRAAPEHVRLAAYARLKSADFPLSVGFDLSQEQTRTFLRHLGVPRWELMEAFQRPEQAGPPAVAADPADASIAGEYWGISSHETGLITATDRADDASQKTFWGFDGGAALPAETSVADFLRRSFLSYDDLLELLHARWINPEGDANNVVIERPNGTCDTELQKVVNLTAARLDRIHRFLRLRRHVGWTTWEIDLLIRAPAIGNGTLDARCLARMMQLARMQKRLSLSLDRALVLFGDINAERRVLPDRPAQAIPPLYDDLFRNPAVINPVDAAFDLPIAAGTNIADADPNLDHRRTIIAAFALTAEDLARLLGKLPDNGLSLSNLSTIGRRAWLARGLGMTVKDLLTLESLSGTDIFASPKAVLDFIDSAEWVTRSPLSVEELAYLLTVSPDSPSGLRDEAVTQHVEALRQAVSADTTGNTAGAIAGQIATAFELAPDQAKLLLEKGVTGGRTLVQILGDPALVARGTDGKFTKAATKGDFPDAHAAFRLLHKAALVVRRFRLDALNLAWLLNHAEGFELLQPVSLPDAAAPAGPLFPAWLHLARWVHFKKLYPEPENASLRRLFDLAGVPATLIGDIKAEIVKLTQWTAAEVDQLATALSLQHGAASDFTDIRTFLRMDRCARMARRMGVSPARAAAWVGRDIAANQALTAQETRQAAKSKYDDAVWLDIVTPLEDALREKKRDALIGYLVANSLATVDPEIVQGGKRFANPAYWRDADDLLKYFLIDVEMSSCQLTSRIKQAISSVQMFVQRCLLGLEQPRVEVSRAQQQDSVSDNSWRQWTWMKNYRVWEANRKIFLYPENWIEPELRDDKSPFFEELESELLQSDMTDEAAGQAFLHYVQKVHEVARLDIVGTYYELDDTDPRDNLPPDINRLHVVGRTRSQPAVYYYRRFDLNYGEWSAWRKVDLDIQSDQVIPVVYNRQLYLFWLNIMEKPQKIKKVPPAKPSESPGNPPESPSQLELQLCWSAQTEEGWTSKKVSQQKLIHPWQRPVSSYNLKPRYKSRENLLWLDVYISQSQGFNSTRFWDAYRTTRDYVTARHPFDETARPWHSSSFIFDGEVVGVKMKALVGQYHILNAEGIANEHLSDTNSVTYVRDNFGDSSRSVGALSGPYEIAPRLPLPDGMRYRDTRLTNGSRNASRANVLENTHSRTLLNGARSPFEIVASQHSIVFDTAAWGPVPFFYQDNTRAFFIRPEWQQVMGGYNQTLQSYNYNYFPFYHPYTALFMRELKRSGVEGLLNRQLQSAPQTYYPGNGFDFASYQPGAMSLPDKTAQTDRVDFEQYGAYALYNWEIFFHAPLMIACRLCQNQRFDEAMRWFHYIFDPTNTDTPDVPQRYWITRPFFEQNSDEYRKQRIDNLLKNIEQHEGELRAWKNDPFKPHLVARYRPVAYQKTVVMKYIDNLIAWGDQLFRRDTIEAINEATTLYVLAHELLGRRPVKVPNIERSDKSYNELTADGALDPFGNKQVEILMENFTGTPVRVTRTRSGSEPLPTLNVSYFGIPNNDRLLGYWDTVTDRLFKIRHCMNIQGVVRQLPLFEPPIDPALLVKAAAAGIDLSSVLADGAVPAAPYRFPHLVQKAVEFCAEVRALGEKLLAALEKGDGEGLSLLRSSHELALLKAVREIRKQQISLENETWASLERSRELTEKKKAFYEGRDFMNPWEITAMSLSGASALIQGSLAVGYVLAGALAFIPKITGGVSGFGATPVVTVDPIDGKNFAEGAGHAMNALEAIMSTLDRTGALASTLGEYWRRKDDWDFQADLATTEIAQIDRQIAAAQIRLAIAEKELENHELQIDQSQALDDYMRGKYTNRQLFDWQARQISTLYFQSYELAYEMAKRAEKSFQHELGDPAASFIQFGHWDSLKKGLLAGERLANDIRRMEAAYLEQDTRDLEITKHVSLAQYFPLELVKLKDAGACTVTLPEWLFDMDYPGHFFRRIKAVSVSIPSVVGPYTGISCTLSLVNHGTRISDSAAAPYGDPLVPGDTRFAKSVVPQTVIATSHGQEDAGMFELNFGDARYLPFEGAGAVSEWRLELPAENNQFDLGSVSDVILHLCYTARSGAPGLAQTAKTNLASILPARGIRLFVLDHEFATEWHRFLNPEAGQDQSLSFELGEQHLPFYARGRKGVALSHVDLIVDGARDANGAGLDYVVELTPPGGPAVPDLDLKPSGTYGGRQSLSRGGFAQQAALLGKWTIRIRRKDAADFTSLPADDIANVCLVIGFKR</sequence>
<evidence type="ECO:0000313" key="7">
    <source>
        <dbReference type="EMBL" id="MFC0200716.1"/>
    </source>
</evidence>
<gene>
    <name evidence="7" type="ORF">ACFFIZ_10425</name>
</gene>
<feature type="domain" description="Peptidoglycan binding-like" evidence="3">
    <location>
        <begin position="196"/>
        <end position="228"/>
    </location>
</feature>
<comment type="caution">
    <text evidence="7">The sequence shown here is derived from an EMBL/GenBank/DDBJ whole genome shotgun (WGS) entry which is preliminary data.</text>
</comment>
<evidence type="ECO:0000259" key="6">
    <source>
        <dbReference type="Pfam" id="PF20220"/>
    </source>
</evidence>
<dbReference type="RefSeq" id="WP_265507515.1">
    <property type="nucleotide sequence ID" value="NZ_JAOTBE010000034.1"/>
</dbReference>
<feature type="region of interest" description="Disordered" evidence="2">
    <location>
        <begin position="1948"/>
        <end position="1968"/>
    </location>
</feature>
<dbReference type="EMBL" id="JBHLWQ010000093">
    <property type="protein sequence ID" value="MFC0200716.1"/>
    <property type="molecule type" value="Genomic_DNA"/>
</dbReference>
<dbReference type="InterPro" id="IPR040840">
    <property type="entry name" value="TcA_TcB_BD"/>
</dbReference>
<feature type="domain" description="Peptidoglycan binding-like" evidence="3">
    <location>
        <begin position="263"/>
        <end position="321"/>
    </location>
</feature>
<keyword evidence="1" id="KW-0175">Coiled coil</keyword>
<evidence type="ECO:0000259" key="4">
    <source>
        <dbReference type="Pfam" id="PF18276"/>
    </source>
</evidence>
<keyword evidence="8" id="KW-1185">Reference proteome</keyword>
<dbReference type="InterPro" id="IPR002477">
    <property type="entry name" value="Peptidoglycan-bd-like"/>
</dbReference>
<feature type="domain" description="Peptidoglycan binding-like" evidence="3">
    <location>
        <begin position="95"/>
        <end position="149"/>
    </location>
</feature>
<feature type="coiled-coil region" evidence="1">
    <location>
        <begin position="2773"/>
        <end position="2807"/>
    </location>
</feature>
<dbReference type="InterPro" id="IPR041079">
    <property type="entry name" value="Neuraminidase-like"/>
</dbReference>
<dbReference type="Proteomes" id="UP001589795">
    <property type="component" value="Unassembled WGS sequence"/>
</dbReference>
<feature type="domain" description="Peptidoglycan binding-like" evidence="3">
    <location>
        <begin position="23"/>
        <end position="80"/>
    </location>
</feature>
<proteinExistence type="predicted"/>
<reference evidence="7 8" key="1">
    <citation type="submission" date="2024-09" db="EMBL/GenBank/DDBJ databases">
        <authorList>
            <person name="Sun Q."/>
            <person name="Mori K."/>
        </authorList>
    </citation>
    <scope>NUCLEOTIDE SEQUENCE [LARGE SCALE GENOMIC DNA]</scope>
    <source>
        <strain evidence="7 8">CCM 7904</strain>
    </source>
</reference>
<name>A0ABV6CIY1_9RHOB</name>
<feature type="domain" description="Tc toxin complex TcA C-terminal TcB-binding" evidence="4">
    <location>
        <begin position="2778"/>
        <end position="3064"/>
    </location>
</feature>
<dbReference type="InterPro" id="IPR046839">
    <property type="entry name" value="ABC_toxin_N"/>
</dbReference>